<comment type="subcellular location">
    <subcellularLocation>
        <location evidence="2">Membrane</location>
    </subcellularLocation>
    <subcellularLocation>
        <location evidence="11">Mitochondrion inner membrane</location>
        <topology evidence="11">Single-pass membrane protein</topology>
    </subcellularLocation>
</comment>
<dbReference type="Proteomes" id="UP000830671">
    <property type="component" value="Chromosome 5"/>
</dbReference>
<comment type="similarity">
    <text evidence="3 11">Belongs to the MICOS complex subunit Mic12 family.</text>
</comment>
<dbReference type="RefSeq" id="XP_049146351.1">
    <property type="nucleotide sequence ID" value="XM_049289206.1"/>
</dbReference>
<dbReference type="GeneID" id="73344216"/>
<evidence type="ECO:0000256" key="4">
    <source>
        <dbReference type="ARBA" id="ARBA00018170"/>
    </source>
</evidence>
<feature type="region of interest" description="Disordered" evidence="12">
    <location>
        <begin position="491"/>
        <end position="585"/>
    </location>
</feature>
<keyword evidence="8" id="KW-0472">Membrane</keyword>
<dbReference type="EMBL" id="CP019477">
    <property type="protein sequence ID" value="UQC84734.1"/>
    <property type="molecule type" value="Genomic_DNA"/>
</dbReference>
<accession>A0A9Q8SW79</accession>
<evidence type="ECO:0000256" key="11">
    <source>
        <dbReference type="RuleBase" id="RU363010"/>
    </source>
</evidence>
<dbReference type="Pfam" id="PF17050">
    <property type="entry name" value="AIM5"/>
    <property type="match status" value="1"/>
</dbReference>
<feature type="region of interest" description="Disordered" evidence="12">
    <location>
        <begin position="441"/>
        <end position="460"/>
    </location>
</feature>
<organism evidence="13 14">
    <name type="scientific">Colletotrichum lupini</name>
    <dbReference type="NCBI Taxonomy" id="145971"/>
    <lineage>
        <taxon>Eukaryota</taxon>
        <taxon>Fungi</taxon>
        <taxon>Dikarya</taxon>
        <taxon>Ascomycota</taxon>
        <taxon>Pezizomycotina</taxon>
        <taxon>Sordariomycetes</taxon>
        <taxon>Hypocreomycetidae</taxon>
        <taxon>Glomerellales</taxon>
        <taxon>Glomerellaceae</taxon>
        <taxon>Colletotrichum</taxon>
        <taxon>Colletotrichum acutatum species complex</taxon>
    </lineage>
</organism>
<keyword evidence="14" id="KW-1185">Reference proteome</keyword>
<evidence type="ECO:0000256" key="7">
    <source>
        <dbReference type="ARBA" id="ARBA00023128"/>
    </source>
</evidence>
<comment type="subunit">
    <text evidence="11">Component of the mitochondrial contact site and cristae organizing system (MICOS) complex.</text>
</comment>
<evidence type="ECO:0000256" key="8">
    <source>
        <dbReference type="ARBA" id="ARBA00023136"/>
    </source>
</evidence>
<sequence>MGFTTGFTGGVTVTLGVAYLTVLAHQRNRESQSHTLRTQHHVLSSLLEPQIRIPPPLTRAEQAVKDRETLLTSAKDRWNREVENAVRWAQRTDWGEVREGLESGAARFWGGTIEKAGEAEQAVEKSAVPLAKEASAKGAAAAEATGAEVKKEARSAWERAREKSLAAEEATRAKAAEAKKLLDAKAAEAKKIVDSKAAEVKAVVGDVVDKGRQQGEAVLVAAKQAVGVAEDKVSIKADGAVAPATTPVQKALHQRYEKPSGLTKSVKEVLAERYRKMDEQDNTQLRDVGLRGAGGERMVGLLYYQPDHTYRMKNGKPLLFVSLLWNRQSSSLVPAGGSSIIQGGRGTVDEIRDRENRGFAEDKTAQRLPTSPTIILSCRKHQGPRATPARIFIRLRDRVQLFLERFVDGDTTAQAGFRTYKAHRDARWLARDRGLASAALAAVSNTEGEPSRRSRKRSAVMQQGNLDVALGGGDGGGGDDVDEGLVIPKTREQGKEMQMKGILAHDSGKPSTLETTSSGGKERRQTRTPSQLHSLSRSSTLSSIVSSTFLGGSQRQQKRRRRKRDRSDARPGYFDPDPSPALTKPPRALASVVMRDDDDRLEMNVPVELAKGSWGVPVGTARRQVVEGFRRWPVNIVFLHKP</sequence>
<keyword evidence="5" id="KW-0812">Transmembrane</keyword>
<feature type="compositionally biased region" description="Low complexity" evidence="12">
    <location>
        <begin position="528"/>
        <end position="555"/>
    </location>
</feature>
<dbReference type="GO" id="GO:0061617">
    <property type="term" value="C:MICOS complex"/>
    <property type="evidence" value="ECO:0007669"/>
    <property type="project" value="UniProtKB-UniRule"/>
</dbReference>
<feature type="compositionally biased region" description="Polar residues" evidence="12">
    <location>
        <begin position="509"/>
        <end position="519"/>
    </location>
</feature>
<evidence type="ECO:0000256" key="1">
    <source>
        <dbReference type="ARBA" id="ARBA00002689"/>
    </source>
</evidence>
<comment type="function">
    <text evidence="1 11">Component of the MICOS complex, a large protein complex of the mitochondrial inner membrane that plays crucial roles in the maintenance of crista junctions, inner membrane architecture, and formation of contact sites to the outer membrane.</text>
</comment>
<evidence type="ECO:0000256" key="6">
    <source>
        <dbReference type="ARBA" id="ARBA00022989"/>
    </source>
</evidence>
<evidence type="ECO:0000256" key="3">
    <source>
        <dbReference type="ARBA" id="ARBA00009188"/>
    </source>
</evidence>
<keyword evidence="6" id="KW-1133">Transmembrane helix</keyword>
<evidence type="ECO:0000256" key="5">
    <source>
        <dbReference type="ARBA" id="ARBA00022692"/>
    </source>
</evidence>
<dbReference type="InterPro" id="IPR031463">
    <property type="entry name" value="Mic12"/>
</dbReference>
<dbReference type="GO" id="GO:0042407">
    <property type="term" value="P:cristae formation"/>
    <property type="evidence" value="ECO:0007669"/>
    <property type="project" value="InterPro"/>
</dbReference>
<evidence type="ECO:0000256" key="12">
    <source>
        <dbReference type="SAM" id="MobiDB-lite"/>
    </source>
</evidence>
<evidence type="ECO:0000313" key="13">
    <source>
        <dbReference type="EMBL" id="UQC84734.1"/>
    </source>
</evidence>
<dbReference type="KEGG" id="clup:CLUP02_10230"/>
<evidence type="ECO:0000256" key="9">
    <source>
        <dbReference type="ARBA" id="ARBA00032159"/>
    </source>
</evidence>
<name>A0A9Q8SW79_9PEZI</name>
<dbReference type="AlphaFoldDB" id="A0A9Q8SW79"/>
<keyword evidence="7 11" id="KW-0496">Mitochondrion</keyword>
<proteinExistence type="inferred from homology"/>
<reference evidence="13" key="1">
    <citation type="journal article" date="2021" name="Mol. Plant Microbe Interact.">
        <title>Complete Genome Sequence of the Plant-Pathogenic Fungus Colletotrichum lupini.</title>
        <authorList>
            <person name="Baroncelli R."/>
            <person name="Pensec F."/>
            <person name="Da Lio D."/>
            <person name="Boufleur T."/>
            <person name="Vicente I."/>
            <person name="Sarrocco S."/>
            <person name="Picot A."/>
            <person name="Baraldi E."/>
            <person name="Sukno S."/>
            <person name="Thon M."/>
            <person name="Le Floch G."/>
        </authorList>
    </citation>
    <scope>NUCLEOTIDE SEQUENCE</scope>
    <source>
        <strain evidence="13">IMI 504893</strain>
    </source>
</reference>
<gene>
    <name evidence="13" type="ORF">CLUP02_10230</name>
</gene>
<keyword evidence="11" id="KW-0999">Mitochondrion inner membrane</keyword>
<evidence type="ECO:0000313" key="14">
    <source>
        <dbReference type="Proteomes" id="UP000830671"/>
    </source>
</evidence>
<evidence type="ECO:0000256" key="2">
    <source>
        <dbReference type="ARBA" id="ARBA00004370"/>
    </source>
</evidence>
<dbReference type="GO" id="GO:0044284">
    <property type="term" value="C:mitochondrial crista junction"/>
    <property type="evidence" value="ECO:0007669"/>
    <property type="project" value="InterPro"/>
</dbReference>
<evidence type="ECO:0000256" key="10">
    <source>
        <dbReference type="ARBA" id="ARBA00032985"/>
    </source>
</evidence>
<protein>
    <recommendedName>
        <fullName evidence="4 11">MICOS complex subunit MIC12</fullName>
    </recommendedName>
    <alternativeName>
        <fullName evidence="10 11">Altered inheritance of mitochondria protein 5, mitochondrial</fullName>
    </alternativeName>
    <alternativeName>
        <fullName evidence="9 11">Found in mitochondrial proteome protein 51</fullName>
    </alternativeName>
</protein>